<feature type="binding site" evidence="10 13">
    <location>
        <position position="52"/>
    </location>
    <ligand>
        <name>a divalent metal cation</name>
        <dbReference type="ChEBI" id="CHEBI:60240"/>
    </ligand>
</feature>
<dbReference type="InterPro" id="IPR026019">
    <property type="entry name" value="Ribul_P_3_epim"/>
</dbReference>
<evidence type="ECO:0000256" key="6">
    <source>
        <dbReference type="ARBA" id="ARBA00009541"/>
    </source>
</evidence>
<evidence type="ECO:0000256" key="9">
    <source>
        <dbReference type="ARBA" id="ARBA00023235"/>
    </source>
</evidence>
<organism evidence="15 16">
    <name type="scientific">Brachyspira hyodysenteriae (strain ATCC 49526 / WA1)</name>
    <dbReference type="NCBI Taxonomy" id="565034"/>
    <lineage>
        <taxon>Bacteria</taxon>
        <taxon>Pseudomonadati</taxon>
        <taxon>Spirochaetota</taxon>
        <taxon>Spirochaetia</taxon>
        <taxon>Brachyspirales</taxon>
        <taxon>Brachyspiraceae</taxon>
        <taxon>Brachyspira</taxon>
    </lineage>
</organism>
<evidence type="ECO:0000256" key="11">
    <source>
        <dbReference type="PIRNR" id="PIRNR001461"/>
    </source>
</evidence>
<dbReference type="GO" id="GO:0006098">
    <property type="term" value="P:pentose-phosphate shunt"/>
    <property type="evidence" value="ECO:0007669"/>
    <property type="project" value="UniProtKB-UniRule"/>
</dbReference>
<reference evidence="15 16" key="1">
    <citation type="journal article" date="2009" name="PLoS ONE">
        <title>Genome sequence of the pathogenic intestinal spirochete Brachyspira hyodysenteriae reveals adaptations to its lifestyle in the porcine large intestine.</title>
        <authorList>
            <person name="Bellgard M.I."/>
            <person name="Wanchanthuek P."/>
            <person name="La T."/>
            <person name="Ryan K."/>
            <person name="Moolhuijzen P."/>
            <person name="Albertyn Z."/>
            <person name="Shaban B."/>
            <person name="Motro Y."/>
            <person name="Dunn D.S."/>
            <person name="Schibeci D."/>
            <person name="Hunter A."/>
            <person name="Barrero R."/>
            <person name="Phillips N.D."/>
            <person name="Hampson D.J."/>
        </authorList>
    </citation>
    <scope>NUCLEOTIDE SEQUENCE [LARGE SCALE GENOMIC DNA]</scope>
    <source>
        <strain evidence="16">ATCC 49526 / WA1</strain>
    </source>
</reference>
<name>A0A3B6V8A5_BRAHW</name>
<dbReference type="NCBIfam" id="NF004076">
    <property type="entry name" value="PRK05581.1-4"/>
    <property type="match status" value="1"/>
</dbReference>
<evidence type="ECO:0000256" key="10">
    <source>
        <dbReference type="HAMAP-Rule" id="MF_02227"/>
    </source>
</evidence>
<feature type="binding site" evidence="10 14">
    <location>
        <begin position="159"/>
        <end position="162"/>
    </location>
    <ligand>
        <name>substrate</name>
    </ligand>
</feature>
<sequence>MASIYSVGEHNNKGKIMSKINIATSILTASFSNLEATIKELEEAGSDYLHLDVMDGVFVPQITFGAKVISDIKKISSIPLDAHLMIVNPEKHIDDFAKAGCDIVSVHFEGNIHIHRLIYQIKAHNIKAGIVLNPHTRVDVIEPIIDDIDYLLLMSVNPGFGGQKFIESSVSKIKEAKKLIGNRDIILAVDGGVNLNTCNSVVEAGANFLVAGSAIIDSNNKKDTINKLRCSKL</sequence>
<dbReference type="Proteomes" id="UP000001803">
    <property type="component" value="Chromosome"/>
</dbReference>
<comment type="cofactor">
    <cofactor evidence="2">
        <name>Mn(2+)</name>
        <dbReference type="ChEBI" id="CHEBI:29035"/>
    </cofactor>
</comment>
<dbReference type="PROSITE" id="PS01086">
    <property type="entry name" value="RIBUL_P_3_EPIMER_2"/>
    <property type="match status" value="1"/>
</dbReference>
<evidence type="ECO:0000256" key="3">
    <source>
        <dbReference type="ARBA" id="ARBA00001941"/>
    </source>
</evidence>
<gene>
    <name evidence="10 15" type="primary">rpe</name>
    <name evidence="15" type="ordered locus">BHWA1_00002</name>
</gene>
<comment type="pathway">
    <text evidence="10">Carbohydrate degradation.</text>
</comment>
<evidence type="ECO:0000256" key="12">
    <source>
        <dbReference type="PIRSR" id="PIRSR001461-1"/>
    </source>
</evidence>
<dbReference type="HAMAP" id="MF_02227">
    <property type="entry name" value="RPE"/>
    <property type="match status" value="1"/>
</dbReference>
<keyword evidence="16" id="KW-1185">Reference proteome</keyword>
<keyword evidence="13" id="KW-0862">Zinc</keyword>
<comment type="cofactor">
    <cofactor evidence="5">
        <name>Fe(2+)</name>
        <dbReference type="ChEBI" id="CHEBI:29033"/>
    </cofactor>
</comment>
<comment type="cofactor">
    <cofactor evidence="4">
        <name>Zn(2+)</name>
        <dbReference type="ChEBI" id="CHEBI:29105"/>
    </cofactor>
</comment>
<evidence type="ECO:0000256" key="7">
    <source>
        <dbReference type="ARBA" id="ARBA00013188"/>
    </source>
</evidence>
<feature type="active site" description="Proton donor" evidence="10 12">
    <location>
        <position position="190"/>
    </location>
</feature>
<dbReference type="GO" id="GO:0019323">
    <property type="term" value="P:pentose catabolic process"/>
    <property type="evidence" value="ECO:0007669"/>
    <property type="project" value="UniProtKB-UniRule"/>
</dbReference>
<feature type="binding site" evidence="10 14">
    <location>
        <position position="83"/>
    </location>
    <ligand>
        <name>substrate</name>
    </ligand>
</feature>
<dbReference type="KEGG" id="bhy:BHWA1_00002"/>
<evidence type="ECO:0000256" key="13">
    <source>
        <dbReference type="PIRSR" id="PIRSR001461-2"/>
    </source>
</evidence>
<comment type="cofactor">
    <cofactor evidence="3">
        <name>Co(2+)</name>
        <dbReference type="ChEBI" id="CHEBI:48828"/>
    </cofactor>
</comment>
<dbReference type="EMBL" id="CP001357">
    <property type="protein sequence ID" value="ACN82505.1"/>
    <property type="molecule type" value="Genomic_DNA"/>
</dbReference>
<keyword evidence="13" id="KW-0170">Cobalt</keyword>
<comment type="catalytic activity">
    <reaction evidence="1 10 11">
        <text>D-ribulose 5-phosphate = D-xylulose 5-phosphate</text>
        <dbReference type="Rhea" id="RHEA:13677"/>
        <dbReference type="ChEBI" id="CHEBI:57737"/>
        <dbReference type="ChEBI" id="CHEBI:58121"/>
        <dbReference type="EC" id="5.1.3.1"/>
    </reaction>
</comment>
<evidence type="ECO:0000256" key="5">
    <source>
        <dbReference type="ARBA" id="ARBA00001954"/>
    </source>
</evidence>
<feature type="binding site" evidence="10 14">
    <location>
        <begin position="212"/>
        <end position="213"/>
    </location>
    <ligand>
        <name>substrate</name>
    </ligand>
</feature>
<keyword evidence="8 10" id="KW-0479">Metal-binding</keyword>
<dbReference type="Pfam" id="PF00834">
    <property type="entry name" value="Ribul_P_3_epim"/>
    <property type="match status" value="1"/>
</dbReference>
<keyword evidence="9 10" id="KW-0413">Isomerase</keyword>
<dbReference type="GO" id="GO:0004750">
    <property type="term" value="F:D-ribulose-phosphate 3-epimerase activity"/>
    <property type="evidence" value="ECO:0007669"/>
    <property type="project" value="UniProtKB-UniRule"/>
</dbReference>
<comment type="cofactor">
    <cofactor evidence="10 13">
        <name>a divalent metal cation</name>
        <dbReference type="ChEBI" id="CHEBI:60240"/>
    </cofactor>
    <text evidence="10 13">Binds 1 divalent metal cation per subunit.</text>
</comment>
<dbReference type="InterPro" id="IPR011060">
    <property type="entry name" value="RibuloseP-bd_barrel"/>
</dbReference>
<feature type="binding site" evidence="10 13">
    <location>
        <position position="190"/>
    </location>
    <ligand>
        <name>a divalent metal cation</name>
        <dbReference type="ChEBI" id="CHEBI:60240"/>
    </ligand>
</feature>
<evidence type="ECO:0000256" key="14">
    <source>
        <dbReference type="PIRSR" id="PIRSR001461-3"/>
    </source>
</evidence>
<dbReference type="GO" id="GO:0005737">
    <property type="term" value="C:cytoplasm"/>
    <property type="evidence" value="ECO:0007669"/>
    <property type="project" value="UniProtKB-ARBA"/>
</dbReference>
<feature type="binding site" evidence="10 13">
    <location>
        <position position="50"/>
    </location>
    <ligand>
        <name>a divalent metal cation</name>
        <dbReference type="ChEBI" id="CHEBI:60240"/>
    </ligand>
</feature>
<evidence type="ECO:0000313" key="16">
    <source>
        <dbReference type="Proteomes" id="UP000001803"/>
    </source>
</evidence>
<dbReference type="InterPro" id="IPR000056">
    <property type="entry name" value="Ribul_P_3_epim-like"/>
</dbReference>
<comment type="similarity">
    <text evidence="6 10 11">Belongs to the ribulose-phosphate 3-epimerase family.</text>
</comment>
<evidence type="ECO:0000313" key="15">
    <source>
        <dbReference type="EMBL" id="ACN82505.1"/>
    </source>
</evidence>
<dbReference type="NCBIfam" id="TIGR01163">
    <property type="entry name" value="rpe"/>
    <property type="match status" value="1"/>
</dbReference>
<evidence type="ECO:0000256" key="2">
    <source>
        <dbReference type="ARBA" id="ARBA00001936"/>
    </source>
</evidence>
<keyword evidence="13" id="KW-0464">Manganese</keyword>
<dbReference type="SUPFAM" id="SSF51366">
    <property type="entry name" value="Ribulose-phoshate binding barrel"/>
    <property type="match status" value="1"/>
</dbReference>
<evidence type="ECO:0000256" key="1">
    <source>
        <dbReference type="ARBA" id="ARBA00001782"/>
    </source>
</evidence>
<feature type="binding site" evidence="10">
    <location>
        <begin position="190"/>
        <end position="192"/>
    </location>
    <ligand>
        <name>substrate</name>
    </ligand>
</feature>
<dbReference type="STRING" id="565034.BHWA1_00002"/>
<dbReference type="AlphaFoldDB" id="A0A3B6V8A5"/>
<accession>A0A3B6V8A5</accession>
<dbReference type="InterPro" id="IPR013785">
    <property type="entry name" value="Aldolase_TIM"/>
</dbReference>
<evidence type="ECO:0000256" key="4">
    <source>
        <dbReference type="ARBA" id="ARBA00001947"/>
    </source>
</evidence>
<feature type="binding site" evidence="14">
    <location>
        <position position="192"/>
    </location>
    <ligand>
        <name>substrate</name>
    </ligand>
</feature>
<feature type="binding site" evidence="10 14">
    <location>
        <position position="25"/>
    </location>
    <ligand>
        <name>substrate</name>
    </ligand>
</feature>
<dbReference type="PIRSF" id="PIRSF001461">
    <property type="entry name" value="RPE"/>
    <property type="match status" value="1"/>
</dbReference>
<dbReference type="FunFam" id="3.20.20.70:FF:000004">
    <property type="entry name" value="Ribulose-phosphate 3-epimerase"/>
    <property type="match status" value="1"/>
</dbReference>
<evidence type="ECO:0000256" key="8">
    <source>
        <dbReference type="ARBA" id="ARBA00022723"/>
    </source>
</evidence>
<dbReference type="CDD" id="cd00429">
    <property type="entry name" value="RPE"/>
    <property type="match status" value="1"/>
</dbReference>
<keyword evidence="10 11" id="KW-0119">Carbohydrate metabolism</keyword>
<dbReference type="Gene3D" id="3.20.20.70">
    <property type="entry name" value="Aldolase class I"/>
    <property type="match status" value="1"/>
</dbReference>
<feature type="active site" description="Proton acceptor" evidence="10 12">
    <location>
        <position position="52"/>
    </location>
</feature>
<dbReference type="GO" id="GO:0046872">
    <property type="term" value="F:metal ion binding"/>
    <property type="evidence" value="ECO:0007669"/>
    <property type="project" value="UniProtKB-UniRule"/>
</dbReference>
<proteinExistence type="inferred from homology"/>
<dbReference type="EC" id="5.1.3.1" evidence="7 10"/>
<dbReference type="PANTHER" id="PTHR11749">
    <property type="entry name" value="RIBULOSE-5-PHOSPHATE-3-EPIMERASE"/>
    <property type="match status" value="1"/>
</dbReference>
<feature type="binding site" evidence="10 13">
    <location>
        <position position="83"/>
    </location>
    <ligand>
        <name>a divalent metal cation</name>
        <dbReference type="ChEBI" id="CHEBI:60240"/>
    </ligand>
</feature>
<protein>
    <recommendedName>
        <fullName evidence="7 10">Ribulose-phosphate 3-epimerase</fullName>
        <ecNumber evidence="7 10">5.1.3.1</ecNumber>
    </recommendedName>
</protein>
<comment type="function">
    <text evidence="10">Catalyzes the reversible epimerization of D-ribulose 5-phosphate to D-xylulose 5-phosphate.</text>
</comment>